<dbReference type="Gene3D" id="2.60.40.2470">
    <property type="entry name" value="SoxY domain"/>
    <property type="match status" value="1"/>
</dbReference>
<dbReference type="Proteomes" id="UP000672009">
    <property type="component" value="Chromosome"/>
</dbReference>
<dbReference type="NCBIfam" id="TIGR04488">
    <property type="entry name" value="SoxY_true_GGCGG"/>
    <property type="match status" value="1"/>
</dbReference>
<dbReference type="EMBL" id="CP072793">
    <property type="protein sequence ID" value="QTR53379.1"/>
    <property type="molecule type" value="Genomic_DNA"/>
</dbReference>
<keyword evidence="1" id="KW-0732">Signal</keyword>
<dbReference type="KEGG" id="tun:J9260_17015"/>
<dbReference type="InterPro" id="IPR032711">
    <property type="entry name" value="SoxY"/>
</dbReference>
<evidence type="ECO:0000313" key="4">
    <source>
        <dbReference type="EMBL" id="QTR53379.1"/>
    </source>
</evidence>
<dbReference type="InterPro" id="IPR038162">
    <property type="entry name" value="SoxY_sf"/>
</dbReference>
<dbReference type="PROSITE" id="PS51318">
    <property type="entry name" value="TAT"/>
    <property type="match status" value="1"/>
</dbReference>
<gene>
    <name evidence="4" type="primary">soxY</name>
    <name evidence="3" type="ORF">J9260_17000</name>
    <name evidence="4" type="ORF">J9260_17015</name>
</gene>
<dbReference type="EMBL" id="CP072793">
    <property type="protein sequence ID" value="QTR53376.1"/>
    <property type="molecule type" value="Genomic_DNA"/>
</dbReference>
<dbReference type="KEGG" id="tun:J9260_17000"/>
<dbReference type="AlphaFoldDB" id="A0A975F9E2"/>
<protein>
    <submittedName>
        <fullName evidence="4">Thiosulfate oxidation carrier protein SoxY</fullName>
    </submittedName>
</protein>
<feature type="domain" description="Ig-like SoxY" evidence="2">
    <location>
        <begin position="54"/>
        <end position="149"/>
    </location>
</feature>
<reference evidence="4" key="1">
    <citation type="submission" date="2021-04" db="EMBL/GenBank/DDBJ databases">
        <title>Genomics, taxonomy and metabolism of representatives of sulfur bacteria of the genus Thiothrix: Thiothrix fructosivorans QT, Thiothrix unzii A1T and three new species, Thiothrix subterranea sp. nov., Thiothrix litoralis sp. nov. and 'Candidatus Thiothrix anitrata' sp. nov.</title>
        <authorList>
            <person name="Ravin N.V."/>
            <person name="Smolyakov D."/>
            <person name="Rudenko T.S."/>
            <person name="Mardanov A.V."/>
            <person name="Beletsky A.V."/>
            <person name="Markov N.D."/>
            <person name="Fomenkov A.I."/>
            <person name="Roberts R.J."/>
            <person name="Karnachuk O.V."/>
            <person name="Novikov A."/>
            <person name="Grabovich M.Y."/>
        </authorList>
    </citation>
    <scope>NUCLEOTIDE SEQUENCE</scope>
    <source>
        <strain evidence="4">A1</strain>
    </source>
</reference>
<dbReference type="PIRSF" id="PIRSF010312">
    <property type="entry name" value="Sulphur_oxidation_SoxY"/>
    <property type="match status" value="1"/>
</dbReference>
<dbReference type="InterPro" id="IPR006311">
    <property type="entry name" value="TAT_signal"/>
</dbReference>
<keyword evidence="5" id="KW-1185">Reference proteome</keyword>
<evidence type="ECO:0000313" key="5">
    <source>
        <dbReference type="Proteomes" id="UP000672009"/>
    </source>
</evidence>
<feature type="chain" id="PRO_5038325383" evidence="1">
    <location>
        <begin position="33"/>
        <end position="151"/>
    </location>
</feature>
<evidence type="ECO:0000313" key="3">
    <source>
        <dbReference type="EMBL" id="QTR53376.1"/>
    </source>
</evidence>
<dbReference type="RefSeq" id="WP_210218894.1">
    <property type="nucleotide sequence ID" value="NZ_CP072793.1"/>
</dbReference>
<feature type="signal peptide" evidence="1">
    <location>
        <begin position="1"/>
        <end position="32"/>
    </location>
</feature>
<proteinExistence type="predicted"/>
<accession>A0A975F9E2</accession>
<dbReference type="InterPro" id="IPR016568">
    <property type="entry name" value="Sulphur_oxidation_SoxY"/>
</dbReference>
<name>A0A975F9E2_9GAMM</name>
<evidence type="ECO:0000256" key="1">
    <source>
        <dbReference type="SAM" id="SignalP"/>
    </source>
</evidence>
<organism evidence="4 5">
    <name type="scientific">Thiothrix unzii</name>
    <dbReference type="NCBI Taxonomy" id="111769"/>
    <lineage>
        <taxon>Bacteria</taxon>
        <taxon>Pseudomonadati</taxon>
        <taxon>Pseudomonadota</taxon>
        <taxon>Gammaproteobacteria</taxon>
        <taxon>Thiotrichales</taxon>
        <taxon>Thiotrichaceae</taxon>
        <taxon>Thiothrix</taxon>
    </lineage>
</organism>
<sequence>MKRRTFLQGTLAAGAAGLAVSAGLLTPSMVMAEGGGAFDAKSMDDALKAMAVTPEESKDITIKAPEIAENGAVVPVEVTTTIADVKEISLLVDGNPTPLAATFILGEGANPTASTRIKMGKTANVVALVKAGDKAYSAKQEVKVTIGGCGG</sequence>
<evidence type="ECO:0000259" key="2">
    <source>
        <dbReference type="Pfam" id="PF13501"/>
    </source>
</evidence>
<dbReference type="Pfam" id="PF13501">
    <property type="entry name" value="SoxY"/>
    <property type="match status" value="1"/>
</dbReference>